<evidence type="ECO:0000256" key="2">
    <source>
        <dbReference type="SAM" id="SignalP"/>
    </source>
</evidence>
<dbReference type="PROSITE" id="PS51257">
    <property type="entry name" value="PROKAR_LIPOPROTEIN"/>
    <property type="match status" value="1"/>
</dbReference>
<gene>
    <name evidence="3" type="ORF">GH811_06495</name>
</gene>
<feature type="signal peptide" evidence="2">
    <location>
        <begin position="1"/>
        <end position="27"/>
    </location>
</feature>
<evidence type="ECO:0000256" key="1">
    <source>
        <dbReference type="SAM" id="MobiDB-lite"/>
    </source>
</evidence>
<comment type="caution">
    <text evidence="3">The sequence shown here is derived from an EMBL/GenBank/DDBJ whole genome shotgun (WGS) entry which is preliminary data.</text>
</comment>
<evidence type="ECO:0000313" key="4">
    <source>
        <dbReference type="Proteomes" id="UP000622405"/>
    </source>
</evidence>
<dbReference type="EMBL" id="WJBE01000004">
    <property type="protein sequence ID" value="MBC3899262.1"/>
    <property type="molecule type" value="Genomic_DNA"/>
</dbReference>
<protein>
    <recommendedName>
        <fullName evidence="5">Lipoprotein</fullName>
    </recommendedName>
</protein>
<dbReference type="RefSeq" id="WP_186893758.1">
    <property type="nucleotide sequence ID" value="NZ_WJBE01000004.1"/>
</dbReference>
<feature type="compositionally biased region" description="Basic and acidic residues" evidence="1">
    <location>
        <begin position="30"/>
        <end position="44"/>
    </location>
</feature>
<reference evidence="3 4" key="1">
    <citation type="journal article" date="2020" name="mSystems">
        <title>Defining Genomic and Predicted Metabolic Features of the Acetobacterium Genus.</title>
        <authorList>
            <person name="Ross D.E."/>
            <person name="Marshall C.W."/>
            <person name="Gulliver D."/>
            <person name="May H.D."/>
            <person name="Norman R.S."/>
        </authorList>
    </citation>
    <scope>NUCLEOTIDE SEQUENCE [LARGE SCALE GENOMIC DNA]</scope>
    <source>
        <strain evidence="3 4">DSM 4132</strain>
    </source>
</reference>
<keyword evidence="4" id="KW-1185">Reference proteome</keyword>
<organism evidence="3 4">
    <name type="scientific">Acetobacterium malicum</name>
    <dbReference type="NCBI Taxonomy" id="52692"/>
    <lineage>
        <taxon>Bacteria</taxon>
        <taxon>Bacillati</taxon>
        <taxon>Bacillota</taxon>
        <taxon>Clostridia</taxon>
        <taxon>Eubacteriales</taxon>
        <taxon>Eubacteriaceae</taxon>
        <taxon>Acetobacterium</taxon>
    </lineage>
</organism>
<feature type="region of interest" description="Disordered" evidence="1">
    <location>
        <begin position="25"/>
        <end position="48"/>
    </location>
</feature>
<sequence length="173" mass="18355">MKSKKILLVTLILVALTALSFSGCTPAAEKPADKPAETSTETKTELPNPMVEQASTSTIKEVIGFTFDSLPAGITDVKYFTISDNLAQADFILSRVSYTVRKGDALIDNVAGVYTDFQNGETKANSTGAAVLYQSNPDGMGLATWTQGAFVYSVYCETGFDLAGMEVVVNGVS</sequence>
<name>A0ABR6YVQ2_9FIRM</name>
<evidence type="ECO:0000313" key="3">
    <source>
        <dbReference type="EMBL" id="MBC3899262.1"/>
    </source>
</evidence>
<proteinExistence type="predicted"/>
<dbReference type="Proteomes" id="UP000622405">
    <property type="component" value="Unassembled WGS sequence"/>
</dbReference>
<accession>A0ABR6YVQ2</accession>
<evidence type="ECO:0008006" key="5">
    <source>
        <dbReference type="Google" id="ProtNLM"/>
    </source>
</evidence>
<feature type="chain" id="PRO_5047091262" description="Lipoprotein" evidence="2">
    <location>
        <begin position="28"/>
        <end position="173"/>
    </location>
</feature>
<keyword evidence="2" id="KW-0732">Signal</keyword>